<keyword evidence="3 4" id="KW-0949">S-adenosyl-L-methionine</keyword>
<keyword evidence="2 4" id="KW-0808">Transferase</keyword>
<evidence type="ECO:0000313" key="8">
    <source>
        <dbReference type="EMBL" id="KLL11790.1"/>
    </source>
</evidence>
<evidence type="ECO:0000256" key="2">
    <source>
        <dbReference type="ARBA" id="ARBA00022679"/>
    </source>
</evidence>
<dbReference type="InterPro" id="IPR029063">
    <property type="entry name" value="SAM-dependent_MTases_sf"/>
</dbReference>
<dbReference type="Gene3D" id="2.40.50.1070">
    <property type="match status" value="2"/>
</dbReference>
<sequence length="547" mass="55011">MIEIGGAAEDVIELEIGPVAHGGSCVARDNGRVVFVRHALPGERVRARLTDTSHDRYWRADAVEVLRAAPERVVPPCPHAGAGKCGGCDWQHASLAAQRRLKAAVVREQLRRLAGLDRPVEVEAVNALPPAPSAPTPSTPAPSALPPDALPLDALPPDTRSPGEGEGLGWRTRMRYALTGQGEVGLRGHRSHEIVPAADCLIAHPLVRAAVAGRILPPRAASAAGDASAGGDAGDSDTAAGRAGPRANPRANPRVEPRTGIEVQAESVGEISVGEIEVAASVSSGAVVITRLPGTSAGAGAGPASGVPSAAGIPSAAGVPAAVGADSVSGSAAGVSGFDAGVPSGPGAGSEAESEIVEVVRERRFRLGPGVFWQVHPGAPETLVDAVLTGLAPRAGERALDLYAGAGLFAAALAEAVGPDGTVVAMESDPAAVASAARSLGDLPQVSLRGVRVSPGSLRGLAGTGADIVVLDPPRAGAGRAVMLALLALRPRAVAYVSCDPASLARDLAVAVAQGYSLVTLRAFDLFPMTAHVECVAIMVAPGHGSR</sequence>
<feature type="binding site" evidence="4">
    <location>
        <position position="374"/>
    </location>
    <ligand>
        <name>S-adenosyl-L-methionine</name>
        <dbReference type="ChEBI" id="CHEBI:59789"/>
    </ligand>
</feature>
<dbReference type="PROSITE" id="PS01231">
    <property type="entry name" value="TRMA_2"/>
    <property type="match status" value="1"/>
</dbReference>
<dbReference type="InterPro" id="IPR010280">
    <property type="entry name" value="U5_MeTrfase_fam"/>
</dbReference>
<dbReference type="PROSITE" id="PS50926">
    <property type="entry name" value="TRAM"/>
    <property type="match status" value="1"/>
</dbReference>
<protein>
    <submittedName>
        <fullName evidence="8">Deoxyribonuclease</fullName>
    </submittedName>
</protein>
<dbReference type="InterPro" id="IPR002792">
    <property type="entry name" value="TRAM_dom"/>
</dbReference>
<evidence type="ECO:0000256" key="1">
    <source>
        <dbReference type="ARBA" id="ARBA00022603"/>
    </source>
</evidence>
<feature type="binding site" evidence="4">
    <location>
        <position position="472"/>
    </location>
    <ligand>
        <name>S-adenosyl-L-methionine</name>
        <dbReference type="ChEBI" id="CHEBI:59789"/>
    </ligand>
</feature>
<reference evidence="8 9" key="1">
    <citation type="submission" date="2014-12" db="EMBL/GenBank/DDBJ databases">
        <title>Frankia sp. BMG5.1 draft genome.</title>
        <authorList>
            <person name="Gtari M."/>
            <person name="Ghodhbane-Gtari F."/>
            <person name="Nouioui I."/>
            <person name="Ktari A."/>
            <person name="Hezbri K."/>
            <person name="Mimouni W."/>
            <person name="Sbissi I."/>
            <person name="Ayari A."/>
            <person name="Yamanaka T."/>
            <person name="Normand P."/>
            <person name="Tisa L.S."/>
            <person name="Boudabous A."/>
        </authorList>
    </citation>
    <scope>NUCLEOTIDE SEQUENCE [LARGE SCALE GENOMIC DNA]</scope>
    <source>
        <strain evidence="8 9">BMG5.1</strain>
    </source>
</reference>
<dbReference type="InterPro" id="IPR030391">
    <property type="entry name" value="MeTrfase_TrmA_CS"/>
</dbReference>
<keyword evidence="9" id="KW-1185">Reference proteome</keyword>
<dbReference type="PROSITE" id="PS01230">
    <property type="entry name" value="TRMA_1"/>
    <property type="match status" value="1"/>
</dbReference>
<dbReference type="Proteomes" id="UP000035425">
    <property type="component" value="Unassembled WGS sequence"/>
</dbReference>
<name>A0ABR5F534_9ACTN</name>
<feature type="binding site" evidence="4">
    <location>
        <position position="427"/>
    </location>
    <ligand>
        <name>S-adenosyl-L-methionine</name>
        <dbReference type="ChEBI" id="CHEBI:59789"/>
    </ligand>
</feature>
<dbReference type="SUPFAM" id="SSF53335">
    <property type="entry name" value="S-adenosyl-L-methionine-dependent methyltransferases"/>
    <property type="match status" value="2"/>
</dbReference>
<feature type="active site" description="Nucleophile" evidence="4">
    <location>
        <position position="499"/>
    </location>
</feature>
<keyword evidence="1 4" id="KW-0489">Methyltransferase</keyword>
<feature type="region of interest" description="Disordered" evidence="6">
    <location>
        <begin position="127"/>
        <end position="168"/>
    </location>
</feature>
<evidence type="ECO:0000259" key="7">
    <source>
        <dbReference type="PROSITE" id="PS50926"/>
    </source>
</evidence>
<feature type="binding site" evidence="4">
    <location>
        <position position="403"/>
    </location>
    <ligand>
        <name>S-adenosyl-L-methionine</name>
        <dbReference type="ChEBI" id="CHEBI:59789"/>
    </ligand>
</feature>
<comment type="caution">
    <text evidence="8">The sequence shown here is derived from an EMBL/GenBank/DDBJ whole genome shotgun (WGS) entry which is preliminary data.</text>
</comment>
<dbReference type="PANTHER" id="PTHR11061:SF30">
    <property type="entry name" value="TRNA (URACIL(54)-C(5))-METHYLTRANSFERASE"/>
    <property type="match status" value="1"/>
</dbReference>
<evidence type="ECO:0000256" key="4">
    <source>
        <dbReference type="PROSITE-ProRule" id="PRU01024"/>
    </source>
</evidence>
<feature type="active site" evidence="5">
    <location>
        <position position="499"/>
    </location>
</feature>
<evidence type="ECO:0000313" key="9">
    <source>
        <dbReference type="Proteomes" id="UP000035425"/>
    </source>
</evidence>
<dbReference type="RefSeq" id="WP_047222620.1">
    <property type="nucleotide sequence ID" value="NZ_JWIO01000011.1"/>
</dbReference>
<dbReference type="Pfam" id="PF01938">
    <property type="entry name" value="TRAM"/>
    <property type="match status" value="1"/>
</dbReference>
<gene>
    <name evidence="8" type="ORF">FrCorBMG51_08920</name>
</gene>
<feature type="compositionally biased region" description="Pro residues" evidence="6">
    <location>
        <begin position="129"/>
        <end position="149"/>
    </location>
</feature>
<feature type="region of interest" description="Disordered" evidence="6">
    <location>
        <begin position="222"/>
        <end position="259"/>
    </location>
</feature>
<comment type="similarity">
    <text evidence="4">Belongs to the class I-like SAM-binding methyltransferase superfamily. RNA M5U methyltransferase family.</text>
</comment>
<dbReference type="InterPro" id="IPR012340">
    <property type="entry name" value="NA-bd_OB-fold"/>
</dbReference>
<evidence type="ECO:0000256" key="6">
    <source>
        <dbReference type="SAM" id="MobiDB-lite"/>
    </source>
</evidence>
<proteinExistence type="inferred from homology"/>
<dbReference type="PANTHER" id="PTHR11061">
    <property type="entry name" value="RNA M5U METHYLTRANSFERASE"/>
    <property type="match status" value="1"/>
</dbReference>
<feature type="domain" description="TRAM" evidence="7">
    <location>
        <begin position="1"/>
        <end position="64"/>
    </location>
</feature>
<dbReference type="InterPro" id="IPR030390">
    <property type="entry name" value="MeTrfase_TrmA_AS"/>
</dbReference>
<dbReference type="Gene3D" id="3.40.50.150">
    <property type="entry name" value="Vaccinia Virus protein VP39"/>
    <property type="match status" value="2"/>
</dbReference>
<dbReference type="PROSITE" id="PS51687">
    <property type="entry name" value="SAM_MT_RNA_M5U"/>
    <property type="match status" value="1"/>
</dbReference>
<evidence type="ECO:0000256" key="3">
    <source>
        <dbReference type="ARBA" id="ARBA00022691"/>
    </source>
</evidence>
<evidence type="ECO:0000256" key="5">
    <source>
        <dbReference type="PROSITE-ProRule" id="PRU10015"/>
    </source>
</evidence>
<accession>A0ABR5F534</accession>
<dbReference type="EMBL" id="JWIO01000011">
    <property type="protein sequence ID" value="KLL11790.1"/>
    <property type="molecule type" value="Genomic_DNA"/>
</dbReference>
<dbReference type="Gene3D" id="2.40.50.140">
    <property type="entry name" value="Nucleic acid-binding proteins"/>
    <property type="match status" value="1"/>
</dbReference>
<dbReference type="Pfam" id="PF05958">
    <property type="entry name" value="tRNA_U5-meth_tr"/>
    <property type="match status" value="1"/>
</dbReference>
<dbReference type="SUPFAM" id="SSF50249">
    <property type="entry name" value="Nucleic acid-binding proteins"/>
    <property type="match status" value="1"/>
</dbReference>
<organism evidence="8 9">
    <name type="scientific">Protofrankia coriariae</name>
    <dbReference type="NCBI Taxonomy" id="1562887"/>
    <lineage>
        <taxon>Bacteria</taxon>
        <taxon>Bacillati</taxon>
        <taxon>Actinomycetota</taxon>
        <taxon>Actinomycetes</taxon>
        <taxon>Frankiales</taxon>
        <taxon>Frankiaceae</taxon>
        <taxon>Protofrankia</taxon>
    </lineage>
</organism>
<feature type="compositionally biased region" description="Low complexity" evidence="6">
    <location>
        <begin position="222"/>
        <end position="252"/>
    </location>
</feature>